<dbReference type="InterPro" id="IPR001841">
    <property type="entry name" value="Znf_RING"/>
</dbReference>
<evidence type="ECO:0000256" key="3">
    <source>
        <dbReference type="ARBA" id="ARBA00022833"/>
    </source>
</evidence>
<evidence type="ECO:0000313" key="5">
    <source>
        <dbReference type="EMBL" id="QHS77265.1"/>
    </source>
</evidence>
<dbReference type="GO" id="GO:0061630">
    <property type="term" value="F:ubiquitin protein ligase activity"/>
    <property type="evidence" value="ECO:0007669"/>
    <property type="project" value="TreeGrafter"/>
</dbReference>
<keyword evidence="3" id="KW-0862">Zinc</keyword>
<evidence type="ECO:0000256" key="2">
    <source>
        <dbReference type="ARBA" id="ARBA00022771"/>
    </source>
</evidence>
<sequence>MECLLCVEQIEQKKNVYKTSCGHMYHSSCIYKHINKNRKDCPLCRKELDIYNIPSIYYDILEQPLVKKQIESYFNFKEEYDINHPIKKSIDSIYSFENKYHNINILVEKDLDQLIANGEVFETFSHDSVVGFKFKNKNVLFQPPSVKCIMNGNHLKVIDSDTQFDIYMTKVKKLINYEDINFSKNFILPTSEHIFNKYKKPIQNKLPQIQVFDAMLLIEFVIINKDGKNLAYNKLFQLGMK</sequence>
<dbReference type="Pfam" id="PF13639">
    <property type="entry name" value="zf-RING_2"/>
    <property type="match status" value="1"/>
</dbReference>
<feature type="domain" description="RING-type" evidence="4">
    <location>
        <begin position="3"/>
        <end position="45"/>
    </location>
</feature>
<name>A0A6C0ACY9_9ZZZZ</name>
<dbReference type="CDD" id="cd16448">
    <property type="entry name" value="RING-H2"/>
    <property type="match status" value="1"/>
</dbReference>
<keyword evidence="1" id="KW-0479">Metal-binding</keyword>
<keyword evidence="2" id="KW-0863">Zinc-finger</keyword>
<dbReference type="InterPro" id="IPR013083">
    <property type="entry name" value="Znf_RING/FYVE/PHD"/>
</dbReference>
<evidence type="ECO:0000259" key="4">
    <source>
        <dbReference type="PROSITE" id="PS50089"/>
    </source>
</evidence>
<proteinExistence type="predicted"/>
<accession>A0A6C0ACY9</accession>
<evidence type="ECO:0000256" key="1">
    <source>
        <dbReference type="ARBA" id="ARBA00022723"/>
    </source>
</evidence>
<dbReference type="PROSITE" id="PS50089">
    <property type="entry name" value="ZF_RING_2"/>
    <property type="match status" value="1"/>
</dbReference>
<dbReference type="EMBL" id="MN740544">
    <property type="protein sequence ID" value="QHS77265.1"/>
    <property type="molecule type" value="Genomic_DNA"/>
</dbReference>
<dbReference type="Gene3D" id="3.30.40.10">
    <property type="entry name" value="Zinc/RING finger domain, C3HC4 (zinc finger)"/>
    <property type="match status" value="1"/>
</dbReference>
<dbReference type="AlphaFoldDB" id="A0A6C0ACY9"/>
<protein>
    <recommendedName>
        <fullName evidence="4">RING-type domain-containing protein</fullName>
    </recommendedName>
</protein>
<dbReference type="SMART" id="SM00184">
    <property type="entry name" value="RING"/>
    <property type="match status" value="1"/>
</dbReference>
<dbReference type="PANTHER" id="PTHR45969:SF69">
    <property type="entry name" value="FINGER DOMAIN PROTEIN, PUTATIVE (AFU_ORTHOLOGUE AFUA_3G12190)-RELATED"/>
    <property type="match status" value="1"/>
</dbReference>
<dbReference type="SUPFAM" id="SSF57850">
    <property type="entry name" value="RING/U-box"/>
    <property type="match status" value="1"/>
</dbReference>
<dbReference type="GO" id="GO:0008270">
    <property type="term" value="F:zinc ion binding"/>
    <property type="evidence" value="ECO:0007669"/>
    <property type="project" value="UniProtKB-KW"/>
</dbReference>
<reference evidence="5" key="1">
    <citation type="journal article" date="2020" name="Nature">
        <title>Giant virus diversity and host interactions through global metagenomics.</title>
        <authorList>
            <person name="Schulz F."/>
            <person name="Roux S."/>
            <person name="Paez-Espino D."/>
            <person name="Jungbluth S."/>
            <person name="Walsh D.A."/>
            <person name="Denef V.J."/>
            <person name="McMahon K.D."/>
            <person name="Konstantinidis K.T."/>
            <person name="Eloe-Fadrosh E.A."/>
            <person name="Kyrpides N.C."/>
            <person name="Woyke T."/>
        </authorList>
    </citation>
    <scope>NUCLEOTIDE SEQUENCE</scope>
    <source>
        <strain evidence="5">GVMAG-S-1004661-13</strain>
    </source>
</reference>
<dbReference type="GO" id="GO:0016567">
    <property type="term" value="P:protein ubiquitination"/>
    <property type="evidence" value="ECO:0007669"/>
    <property type="project" value="TreeGrafter"/>
</dbReference>
<dbReference type="PANTHER" id="PTHR45969">
    <property type="entry name" value="RING ZINC FINGER PROTEIN-RELATED"/>
    <property type="match status" value="1"/>
</dbReference>
<organism evidence="5">
    <name type="scientific">viral metagenome</name>
    <dbReference type="NCBI Taxonomy" id="1070528"/>
    <lineage>
        <taxon>unclassified sequences</taxon>
        <taxon>metagenomes</taxon>
        <taxon>organismal metagenomes</taxon>
    </lineage>
</organism>